<protein>
    <recommendedName>
        <fullName evidence="4">Secreted protein</fullName>
    </recommendedName>
</protein>
<dbReference type="Proteomes" id="UP000554482">
    <property type="component" value="Unassembled WGS sequence"/>
</dbReference>
<evidence type="ECO:0000256" key="1">
    <source>
        <dbReference type="SAM" id="SignalP"/>
    </source>
</evidence>
<accession>A0A7J6WEV6</accession>
<keyword evidence="3" id="KW-1185">Reference proteome</keyword>
<comment type="caution">
    <text evidence="2">The sequence shown here is derived from an EMBL/GenBank/DDBJ whole genome shotgun (WGS) entry which is preliminary data.</text>
</comment>
<gene>
    <name evidence="2" type="ORF">FRX31_014943</name>
</gene>
<feature type="signal peptide" evidence="1">
    <location>
        <begin position="1"/>
        <end position="22"/>
    </location>
</feature>
<dbReference type="AlphaFoldDB" id="A0A7J6WEV6"/>
<keyword evidence="1" id="KW-0732">Signal</keyword>
<sequence length="68" mass="7949">MSHFLVEVLILVFQTISWISQCEVDYQFFFVDLPSLGSSDWVFKFIHYRACPYTTRIYTAGGRTQASM</sequence>
<evidence type="ECO:0008006" key="4">
    <source>
        <dbReference type="Google" id="ProtNLM"/>
    </source>
</evidence>
<name>A0A7J6WEV6_THATH</name>
<evidence type="ECO:0000313" key="2">
    <source>
        <dbReference type="EMBL" id="KAF5195473.1"/>
    </source>
</evidence>
<dbReference type="EMBL" id="JABWDY010017286">
    <property type="protein sequence ID" value="KAF5195473.1"/>
    <property type="molecule type" value="Genomic_DNA"/>
</dbReference>
<feature type="chain" id="PRO_5029594305" description="Secreted protein" evidence="1">
    <location>
        <begin position="23"/>
        <end position="68"/>
    </location>
</feature>
<evidence type="ECO:0000313" key="3">
    <source>
        <dbReference type="Proteomes" id="UP000554482"/>
    </source>
</evidence>
<reference evidence="2 3" key="1">
    <citation type="submission" date="2020-06" db="EMBL/GenBank/DDBJ databases">
        <title>Transcriptomic and genomic resources for Thalictrum thalictroides and T. hernandezii: Facilitating candidate gene discovery in an emerging model plant lineage.</title>
        <authorList>
            <person name="Arias T."/>
            <person name="Riano-Pachon D.M."/>
            <person name="Di Stilio V.S."/>
        </authorList>
    </citation>
    <scope>NUCLEOTIDE SEQUENCE [LARGE SCALE GENOMIC DNA]</scope>
    <source>
        <strain evidence="3">cv. WT478/WT964</strain>
        <tissue evidence="2">Leaves</tissue>
    </source>
</reference>
<organism evidence="2 3">
    <name type="scientific">Thalictrum thalictroides</name>
    <name type="common">Rue-anemone</name>
    <name type="synonym">Anemone thalictroides</name>
    <dbReference type="NCBI Taxonomy" id="46969"/>
    <lineage>
        <taxon>Eukaryota</taxon>
        <taxon>Viridiplantae</taxon>
        <taxon>Streptophyta</taxon>
        <taxon>Embryophyta</taxon>
        <taxon>Tracheophyta</taxon>
        <taxon>Spermatophyta</taxon>
        <taxon>Magnoliopsida</taxon>
        <taxon>Ranunculales</taxon>
        <taxon>Ranunculaceae</taxon>
        <taxon>Thalictroideae</taxon>
        <taxon>Thalictrum</taxon>
    </lineage>
</organism>
<proteinExistence type="predicted"/>